<evidence type="ECO:0000313" key="1">
    <source>
        <dbReference type="Ensembl" id="ENSCCRP00020055654.1"/>
    </source>
</evidence>
<reference evidence="1" key="1">
    <citation type="submission" date="2025-08" db="UniProtKB">
        <authorList>
            <consortium name="Ensembl"/>
        </authorList>
    </citation>
    <scope>IDENTIFICATION</scope>
</reference>
<evidence type="ECO:0000313" key="2">
    <source>
        <dbReference type="Proteomes" id="UP000694701"/>
    </source>
</evidence>
<organism evidence="1 2">
    <name type="scientific">Cyprinus carpio</name>
    <name type="common">Common carp</name>
    <dbReference type="NCBI Taxonomy" id="7962"/>
    <lineage>
        <taxon>Eukaryota</taxon>
        <taxon>Metazoa</taxon>
        <taxon>Chordata</taxon>
        <taxon>Craniata</taxon>
        <taxon>Vertebrata</taxon>
        <taxon>Euteleostomi</taxon>
        <taxon>Actinopterygii</taxon>
        <taxon>Neopterygii</taxon>
        <taxon>Teleostei</taxon>
        <taxon>Ostariophysi</taxon>
        <taxon>Cypriniformes</taxon>
        <taxon>Cyprinidae</taxon>
        <taxon>Cyprininae</taxon>
        <taxon>Cyprinus</taxon>
    </lineage>
</organism>
<proteinExistence type="predicted"/>
<dbReference type="Proteomes" id="UP000694701">
    <property type="component" value="Unplaced"/>
</dbReference>
<dbReference type="AlphaFoldDB" id="A0A8C2FHD5"/>
<protein>
    <submittedName>
        <fullName evidence="1">Uncharacterized protein</fullName>
    </submittedName>
</protein>
<sequence length="79" mass="9339">MFIMAASIAEHGEDAFRKLFKQYKRRNPPPDFSEVINFSKPCKDKVSHSDLKNISVFIIFDTISELSRLEEYWHIQVFT</sequence>
<accession>A0A8C2FHD5</accession>
<dbReference type="Ensembl" id="ENSCCRT00020061293.1">
    <property type="protein sequence ID" value="ENSCCRP00020055654.1"/>
    <property type="gene ID" value="ENSCCRG00020026151.1"/>
</dbReference>
<name>A0A8C2FHD5_CYPCA</name>